<dbReference type="SUPFAM" id="SSF56784">
    <property type="entry name" value="HAD-like"/>
    <property type="match status" value="1"/>
</dbReference>
<dbReference type="InterPro" id="IPR006379">
    <property type="entry name" value="HAD-SF_hydro_IIB"/>
</dbReference>
<evidence type="ECO:0000313" key="2">
    <source>
        <dbReference type="Proteomes" id="UP000288024"/>
    </source>
</evidence>
<dbReference type="EMBL" id="RZTZ01000019">
    <property type="protein sequence ID" value="RVT57154.1"/>
    <property type="molecule type" value="Genomic_DNA"/>
</dbReference>
<organism evidence="1 2">
    <name type="scientific">Niallia taxi</name>
    <dbReference type="NCBI Taxonomy" id="2499688"/>
    <lineage>
        <taxon>Bacteria</taxon>
        <taxon>Bacillati</taxon>
        <taxon>Bacillota</taxon>
        <taxon>Bacilli</taxon>
        <taxon>Bacillales</taxon>
        <taxon>Bacillaceae</taxon>
        <taxon>Niallia</taxon>
    </lineage>
</organism>
<dbReference type="RefSeq" id="WP_127742184.1">
    <property type="nucleotide sequence ID" value="NZ_CAJCKN010000068.1"/>
</dbReference>
<dbReference type="GO" id="GO:0000287">
    <property type="term" value="F:magnesium ion binding"/>
    <property type="evidence" value="ECO:0007669"/>
    <property type="project" value="TreeGrafter"/>
</dbReference>
<dbReference type="Proteomes" id="UP000288024">
    <property type="component" value="Unassembled WGS sequence"/>
</dbReference>
<reference evidence="1 2" key="1">
    <citation type="submission" date="2019-01" db="EMBL/GenBank/DDBJ databases">
        <title>Bacillus sp. M5HDSG1-1, whole genome shotgun sequence.</title>
        <authorList>
            <person name="Tuo L."/>
        </authorList>
    </citation>
    <scope>NUCLEOTIDE SEQUENCE [LARGE SCALE GENOMIC DNA]</scope>
    <source>
        <strain evidence="1 2">M5HDSG1-1</strain>
    </source>
</reference>
<sequence length="257" mass="28726">MTNKAREIKLIALDMDGTLLNGAGEIPEENRKAIKEAQDEGIHVVLSTGRSIATCKDHAESLFLKTFLVTVNGSEIWDWQGNLIERNLVDVEQMRWLWELAQKHGAKTWAISCGKTWKDEMPEDLDKLEWLKFGYQIEDDTIRNNVLKELQERGVFEISNSSLVNIEVNAFGINKARGLKTVCERLGVTMDEVMACGDSLNDISMIKEAGIGVAMGNAQDIVKETADVTTKTNDENGVAYAIRTWALKKAKEPALKK</sequence>
<dbReference type="InterPro" id="IPR036412">
    <property type="entry name" value="HAD-like_sf"/>
</dbReference>
<dbReference type="Gene3D" id="3.40.50.1000">
    <property type="entry name" value="HAD superfamily/HAD-like"/>
    <property type="match status" value="1"/>
</dbReference>
<dbReference type="PANTHER" id="PTHR10000:SF55">
    <property type="entry name" value="5-AMINO-6-(5-PHOSPHO-D-RIBITYLAMINO)URACIL PHOSPHATASE YCSE"/>
    <property type="match status" value="1"/>
</dbReference>
<dbReference type="SFLD" id="SFLDG01140">
    <property type="entry name" value="C2.B:_Phosphomannomutase_and_P"/>
    <property type="match status" value="1"/>
</dbReference>
<name>A0A3S2W0Y6_9BACI</name>
<dbReference type="SFLD" id="SFLDS00003">
    <property type="entry name" value="Haloacid_Dehalogenase"/>
    <property type="match status" value="1"/>
</dbReference>
<dbReference type="PROSITE" id="PS01229">
    <property type="entry name" value="COF_2"/>
    <property type="match status" value="1"/>
</dbReference>
<proteinExistence type="predicted"/>
<dbReference type="AlphaFoldDB" id="A0A3S2W0Y6"/>
<comment type="caution">
    <text evidence="1">The sequence shown here is derived from an EMBL/GenBank/DDBJ whole genome shotgun (WGS) entry which is preliminary data.</text>
</comment>
<dbReference type="PANTHER" id="PTHR10000">
    <property type="entry name" value="PHOSPHOSERINE PHOSPHATASE"/>
    <property type="match status" value="1"/>
</dbReference>
<dbReference type="InterPro" id="IPR023214">
    <property type="entry name" value="HAD_sf"/>
</dbReference>
<gene>
    <name evidence="1" type="ORF">EM808_25500</name>
</gene>
<dbReference type="Gene3D" id="3.30.1240.10">
    <property type="match status" value="1"/>
</dbReference>
<keyword evidence="2" id="KW-1185">Reference proteome</keyword>
<dbReference type="NCBIfam" id="TIGR01484">
    <property type="entry name" value="HAD-SF-IIB"/>
    <property type="match status" value="1"/>
</dbReference>
<dbReference type="Pfam" id="PF08282">
    <property type="entry name" value="Hydrolase_3"/>
    <property type="match status" value="2"/>
</dbReference>
<accession>A0A3S2W0Y6</accession>
<dbReference type="CDD" id="cd07516">
    <property type="entry name" value="HAD_Pase"/>
    <property type="match status" value="1"/>
</dbReference>
<dbReference type="GO" id="GO:0005829">
    <property type="term" value="C:cytosol"/>
    <property type="evidence" value="ECO:0007669"/>
    <property type="project" value="TreeGrafter"/>
</dbReference>
<dbReference type="GeneID" id="87617582"/>
<evidence type="ECO:0000313" key="1">
    <source>
        <dbReference type="EMBL" id="RVT57154.1"/>
    </source>
</evidence>
<dbReference type="SFLD" id="SFLDG01144">
    <property type="entry name" value="C2.B.4:_PGP_Like"/>
    <property type="match status" value="1"/>
</dbReference>
<dbReference type="PROSITE" id="PS01228">
    <property type="entry name" value="COF_1"/>
    <property type="match status" value="1"/>
</dbReference>
<dbReference type="GO" id="GO:0016791">
    <property type="term" value="F:phosphatase activity"/>
    <property type="evidence" value="ECO:0007669"/>
    <property type="project" value="TreeGrafter"/>
</dbReference>
<protein>
    <submittedName>
        <fullName evidence="1">HAD family phosphatase</fullName>
    </submittedName>
</protein>